<dbReference type="SUPFAM" id="SSF109854">
    <property type="entry name" value="DinB/YfiT-like putative metalloenzymes"/>
    <property type="match status" value="1"/>
</dbReference>
<dbReference type="PANTHER" id="PTHR43619">
    <property type="entry name" value="S-ADENOSYL-L-METHIONINE-DEPENDENT METHYLTRANSFERASE YKTD-RELATED"/>
    <property type="match status" value="1"/>
</dbReference>
<keyword evidence="2 5" id="KW-0489">Methyltransferase</keyword>
<dbReference type="Gene3D" id="3.40.50.150">
    <property type="entry name" value="Vaccinia Virus protein VP39"/>
    <property type="match status" value="1"/>
</dbReference>
<dbReference type="Gene3D" id="1.20.120.450">
    <property type="entry name" value="dinb family like domain"/>
    <property type="match status" value="1"/>
</dbReference>
<comment type="similarity">
    <text evidence="1">Belongs to the UPF0677 family.</text>
</comment>
<evidence type="ECO:0000256" key="2">
    <source>
        <dbReference type="ARBA" id="ARBA00022603"/>
    </source>
</evidence>
<dbReference type="Proteomes" id="UP000292958">
    <property type="component" value="Unassembled WGS sequence"/>
</dbReference>
<name>A0A4Q7XXJ6_9BACT</name>
<comment type="caution">
    <text evidence="5">The sequence shown here is derived from an EMBL/GenBank/DDBJ whole genome shotgun (WGS) entry which is preliminary data.</text>
</comment>
<reference evidence="5 6" key="1">
    <citation type="submission" date="2019-02" db="EMBL/GenBank/DDBJ databases">
        <title>Genomic Encyclopedia of Archaeal and Bacterial Type Strains, Phase II (KMG-II): from individual species to whole genera.</title>
        <authorList>
            <person name="Goeker M."/>
        </authorList>
    </citation>
    <scope>NUCLEOTIDE SEQUENCE [LARGE SCALE GENOMIC DNA]</scope>
    <source>
        <strain evidence="5 6">DSM 18101</strain>
    </source>
</reference>
<proteinExistence type="inferred from homology"/>
<evidence type="ECO:0000259" key="4">
    <source>
        <dbReference type="Pfam" id="PF12867"/>
    </source>
</evidence>
<keyword evidence="3 5" id="KW-0808">Transferase</keyword>
<organism evidence="5 6">
    <name type="scientific">Edaphobacter modestus</name>
    <dbReference type="NCBI Taxonomy" id="388466"/>
    <lineage>
        <taxon>Bacteria</taxon>
        <taxon>Pseudomonadati</taxon>
        <taxon>Acidobacteriota</taxon>
        <taxon>Terriglobia</taxon>
        <taxon>Terriglobales</taxon>
        <taxon>Acidobacteriaceae</taxon>
        <taxon>Edaphobacter</taxon>
    </lineage>
</organism>
<feature type="domain" description="DinB-like" evidence="4">
    <location>
        <begin position="33"/>
        <end position="176"/>
    </location>
</feature>
<dbReference type="RefSeq" id="WP_242618414.1">
    <property type="nucleotide sequence ID" value="NZ_SHKW01000008.1"/>
</dbReference>
<evidence type="ECO:0000313" key="5">
    <source>
        <dbReference type="EMBL" id="RZU29097.1"/>
    </source>
</evidence>
<keyword evidence="6" id="KW-1185">Reference proteome</keyword>
<dbReference type="InterPro" id="IPR007213">
    <property type="entry name" value="Ppm1/Ppm2/Tcmp"/>
</dbReference>
<dbReference type="SUPFAM" id="SSF53335">
    <property type="entry name" value="S-adenosyl-L-methionine-dependent methyltransferases"/>
    <property type="match status" value="1"/>
</dbReference>
<dbReference type="AlphaFoldDB" id="A0A4Q7XXJ6"/>
<evidence type="ECO:0000256" key="3">
    <source>
        <dbReference type="ARBA" id="ARBA00022679"/>
    </source>
</evidence>
<dbReference type="Pfam" id="PF12867">
    <property type="entry name" value="DinB_2"/>
    <property type="match status" value="1"/>
</dbReference>
<dbReference type="Pfam" id="PF04072">
    <property type="entry name" value="LCM"/>
    <property type="match status" value="1"/>
</dbReference>
<dbReference type="InterPro" id="IPR024775">
    <property type="entry name" value="DinB-like"/>
</dbReference>
<dbReference type="GO" id="GO:0008168">
    <property type="term" value="F:methyltransferase activity"/>
    <property type="evidence" value="ECO:0007669"/>
    <property type="project" value="UniProtKB-KW"/>
</dbReference>
<dbReference type="GO" id="GO:0032259">
    <property type="term" value="P:methylation"/>
    <property type="evidence" value="ECO:0007669"/>
    <property type="project" value="UniProtKB-KW"/>
</dbReference>
<gene>
    <name evidence="5" type="ORF">BDD14_6695</name>
</gene>
<dbReference type="InterPro" id="IPR034660">
    <property type="entry name" value="DinB/YfiT-like"/>
</dbReference>
<dbReference type="InterPro" id="IPR029063">
    <property type="entry name" value="SAM-dependent_MTases_sf"/>
</dbReference>
<evidence type="ECO:0000313" key="6">
    <source>
        <dbReference type="Proteomes" id="UP000292958"/>
    </source>
</evidence>
<evidence type="ECO:0000256" key="1">
    <source>
        <dbReference type="ARBA" id="ARBA00008138"/>
    </source>
</evidence>
<dbReference type="InterPro" id="IPR011610">
    <property type="entry name" value="SAM_mthyl_Trfase_ML2640-like"/>
</dbReference>
<protein>
    <submittedName>
        <fullName evidence="5">Methyltransferase (TIGR00027 family)</fullName>
    </submittedName>
</protein>
<sequence>MSIFAQQDAVAEPLSVFGPRNGYSTQIGFLVSQLNWMRAVVLSRLQNLSVEELDWLPHPDANSIGPLLMHLAAADVYYGLNTFDGVPWGRFSYEARKKWGVAINLGQTARVRYKGFDLQYYISHLSEAREHTLSELSKRDDEWLMAIDPSWSWGATNNLCKWFYVCEHESHHLGQIDLILKQLPGRQSLDRRSLHKGQSSRTALGVALRRATHQVYDASPLVLNDPVAVPLLGSRYAKVLADSEEDLYEDSSRMMRAWLVARSRFAEDHLARAVEGGVHQYVLLGAGLDTFGFRNPHAGLEVYEVDHPATQSWKKELAEASGVVVPKSLHFVAADFETQKLSERLEEAGLDANVPTVFAMLGVVMYLTTDAFGETLKYIAGFPEGSGVIFDYAVPRDMLPPEEIDARDELASRVESIGEPFRLFFGPDEVRDVLGAFESIEDVDDKELNRLYFAGRTDQLNLKGRSGHMIAAFRGSSLLP</sequence>
<dbReference type="NCBIfam" id="TIGR00027">
    <property type="entry name" value="mthyl_TIGR00027"/>
    <property type="match status" value="1"/>
</dbReference>
<accession>A0A4Q7XXJ6</accession>
<dbReference type="PANTHER" id="PTHR43619:SF2">
    <property type="entry name" value="S-ADENOSYL-L-METHIONINE-DEPENDENT METHYLTRANSFERASES SUPERFAMILY PROTEIN"/>
    <property type="match status" value="1"/>
</dbReference>
<dbReference type="EMBL" id="SHKW01000008">
    <property type="protein sequence ID" value="RZU29097.1"/>
    <property type="molecule type" value="Genomic_DNA"/>
</dbReference>